<organism evidence="1 2">
    <name type="scientific">Suillus luteus UH-Slu-Lm8-n1</name>
    <dbReference type="NCBI Taxonomy" id="930992"/>
    <lineage>
        <taxon>Eukaryota</taxon>
        <taxon>Fungi</taxon>
        <taxon>Dikarya</taxon>
        <taxon>Basidiomycota</taxon>
        <taxon>Agaricomycotina</taxon>
        <taxon>Agaricomycetes</taxon>
        <taxon>Agaricomycetidae</taxon>
        <taxon>Boletales</taxon>
        <taxon>Suillineae</taxon>
        <taxon>Suillaceae</taxon>
        <taxon>Suillus</taxon>
    </lineage>
</organism>
<protein>
    <submittedName>
        <fullName evidence="1">Uncharacterized protein</fullName>
    </submittedName>
</protein>
<dbReference type="AlphaFoldDB" id="A0A0D0B2V7"/>
<keyword evidence="2" id="KW-1185">Reference proteome</keyword>
<dbReference type="HOGENOM" id="CLU_2962464_0_0_1"/>
<dbReference type="InParanoid" id="A0A0D0B2V7"/>
<evidence type="ECO:0000313" key="2">
    <source>
        <dbReference type="Proteomes" id="UP000054485"/>
    </source>
</evidence>
<accession>A0A0D0B2V7</accession>
<proteinExistence type="predicted"/>
<reference evidence="1 2" key="1">
    <citation type="submission" date="2014-04" db="EMBL/GenBank/DDBJ databases">
        <authorList>
            <consortium name="DOE Joint Genome Institute"/>
            <person name="Kuo A."/>
            <person name="Ruytinx J."/>
            <person name="Rineau F."/>
            <person name="Colpaert J."/>
            <person name="Kohler A."/>
            <person name="Nagy L.G."/>
            <person name="Floudas D."/>
            <person name="Copeland A."/>
            <person name="Barry K.W."/>
            <person name="Cichocki N."/>
            <person name="Veneault-Fourrey C."/>
            <person name="LaButti K."/>
            <person name="Lindquist E.A."/>
            <person name="Lipzen A."/>
            <person name="Lundell T."/>
            <person name="Morin E."/>
            <person name="Murat C."/>
            <person name="Sun H."/>
            <person name="Tunlid A."/>
            <person name="Henrissat B."/>
            <person name="Grigoriev I.V."/>
            <person name="Hibbett D.S."/>
            <person name="Martin F."/>
            <person name="Nordberg H.P."/>
            <person name="Cantor M.N."/>
            <person name="Hua S.X."/>
        </authorList>
    </citation>
    <scope>NUCLEOTIDE SEQUENCE [LARGE SCALE GENOMIC DNA]</scope>
    <source>
        <strain evidence="1 2">UH-Slu-Lm8-n1</strain>
    </source>
</reference>
<evidence type="ECO:0000313" key="1">
    <source>
        <dbReference type="EMBL" id="KIK48356.1"/>
    </source>
</evidence>
<sequence length="59" mass="6225">MVTITLILTTAESSFQAMANNTNDMMAAPSIPSEGTLRNRSCALAEGDDLGTLPLFFSS</sequence>
<reference evidence="2" key="2">
    <citation type="submission" date="2015-01" db="EMBL/GenBank/DDBJ databases">
        <title>Evolutionary Origins and Diversification of the Mycorrhizal Mutualists.</title>
        <authorList>
            <consortium name="DOE Joint Genome Institute"/>
            <consortium name="Mycorrhizal Genomics Consortium"/>
            <person name="Kohler A."/>
            <person name="Kuo A."/>
            <person name="Nagy L.G."/>
            <person name="Floudas D."/>
            <person name="Copeland A."/>
            <person name="Barry K.W."/>
            <person name="Cichocki N."/>
            <person name="Veneault-Fourrey C."/>
            <person name="LaButti K."/>
            <person name="Lindquist E.A."/>
            <person name="Lipzen A."/>
            <person name="Lundell T."/>
            <person name="Morin E."/>
            <person name="Murat C."/>
            <person name="Riley R."/>
            <person name="Ohm R."/>
            <person name="Sun H."/>
            <person name="Tunlid A."/>
            <person name="Henrissat B."/>
            <person name="Grigoriev I.V."/>
            <person name="Hibbett D.S."/>
            <person name="Martin F."/>
        </authorList>
    </citation>
    <scope>NUCLEOTIDE SEQUENCE [LARGE SCALE GENOMIC DNA]</scope>
    <source>
        <strain evidence="2">UH-Slu-Lm8-n1</strain>
    </source>
</reference>
<dbReference type="EMBL" id="KN835138">
    <property type="protein sequence ID" value="KIK48356.1"/>
    <property type="molecule type" value="Genomic_DNA"/>
</dbReference>
<gene>
    <name evidence="1" type="ORF">CY34DRAFT_798173</name>
</gene>
<name>A0A0D0B2V7_9AGAM</name>
<dbReference type="Proteomes" id="UP000054485">
    <property type="component" value="Unassembled WGS sequence"/>
</dbReference>